<protein>
    <submittedName>
        <fullName evidence="1">Uncharacterized protein</fullName>
    </submittedName>
</protein>
<dbReference type="AlphaFoldDB" id="A0AAD0Q4Y3"/>
<organism evidence="1 2">
    <name type="scientific">Streptomyces cavourensis</name>
    <dbReference type="NCBI Taxonomy" id="67258"/>
    <lineage>
        <taxon>Bacteria</taxon>
        <taxon>Bacillati</taxon>
        <taxon>Actinomycetota</taxon>
        <taxon>Actinomycetes</taxon>
        <taxon>Kitasatosporales</taxon>
        <taxon>Streptomycetaceae</taxon>
        <taxon>Streptomyces</taxon>
    </lineage>
</organism>
<dbReference type="EMBL" id="CP030930">
    <property type="protein sequence ID" value="AXI72406.1"/>
    <property type="molecule type" value="Genomic_DNA"/>
</dbReference>
<evidence type="ECO:0000313" key="2">
    <source>
        <dbReference type="Proteomes" id="UP000253779"/>
    </source>
</evidence>
<dbReference type="Proteomes" id="UP000253779">
    <property type="component" value="Chromosome"/>
</dbReference>
<gene>
    <name evidence="1" type="ORF">DTW94_14815</name>
</gene>
<name>A0AAD0Q4Y3_9ACTN</name>
<sequence length="98" mass="9623">MVLFGCSLPAPVDAGASATSAVAVLAALAVEEHVSAALRPGADVFLLEDMAPEQLVHAVRTLASGGGVLVPAVGRQAIDGYLATRGGCDDSGLLPAVG</sequence>
<proteinExistence type="predicted"/>
<evidence type="ECO:0000313" key="1">
    <source>
        <dbReference type="EMBL" id="AXI72406.1"/>
    </source>
</evidence>
<dbReference type="Gene3D" id="3.40.50.2300">
    <property type="match status" value="1"/>
</dbReference>
<accession>A0AAD0Q4Y3</accession>
<dbReference type="RefSeq" id="WP_114931771.1">
    <property type="nucleotide sequence ID" value="NZ_CP030930.1"/>
</dbReference>
<reference evidence="1 2" key="1">
    <citation type="submission" date="2018-07" db="EMBL/GenBank/DDBJ databases">
        <title>Complete genome sequence of soil actinomycete Streptomyces cavourensis tj430.</title>
        <authorList>
            <person name="Wang P."/>
            <person name="Huang Y."/>
        </authorList>
    </citation>
    <scope>NUCLEOTIDE SEQUENCE [LARGE SCALE GENOMIC DNA]</scope>
    <source>
        <strain evidence="1 2">TJ430</strain>
    </source>
</reference>